<dbReference type="InterPro" id="IPR002401">
    <property type="entry name" value="Cyt_P450_E_grp-I"/>
</dbReference>
<keyword evidence="17" id="KW-1185">Reference proteome</keyword>
<dbReference type="Gene3D" id="1.10.630.10">
    <property type="entry name" value="Cytochrome P450"/>
    <property type="match status" value="1"/>
</dbReference>
<keyword evidence="8 15" id="KW-1133">Transmembrane helix</keyword>
<evidence type="ECO:0000256" key="1">
    <source>
        <dbReference type="ARBA" id="ARBA00001971"/>
    </source>
</evidence>
<gene>
    <name evidence="16" type="ORF">TRAPUB_9807</name>
</gene>
<keyword evidence="9 14" id="KW-0560">Oxidoreductase</keyword>
<accession>A0A1M2W195</accession>
<keyword evidence="7 13" id="KW-0479">Metal-binding</keyword>
<name>A0A1M2W195_TRAPU</name>
<dbReference type="GO" id="GO:0004497">
    <property type="term" value="F:monooxygenase activity"/>
    <property type="evidence" value="ECO:0007669"/>
    <property type="project" value="UniProtKB-KW"/>
</dbReference>
<keyword evidence="11 14" id="KW-0503">Monooxygenase</keyword>
<keyword evidence="5 13" id="KW-0349">Heme</keyword>
<comment type="similarity">
    <text evidence="4 14">Belongs to the cytochrome P450 family.</text>
</comment>
<comment type="cofactor">
    <cofactor evidence="1 13">
        <name>heme</name>
        <dbReference type="ChEBI" id="CHEBI:30413"/>
    </cofactor>
</comment>
<evidence type="ECO:0000256" key="12">
    <source>
        <dbReference type="ARBA" id="ARBA00023136"/>
    </source>
</evidence>
<dbReference type="OMA" id="ITANDFH"/>
<dbReference type="PANTHER" id="PTHR46300:SF7">
    <property type="entry name" value="P450, PUTATIVE (EUROFUNG)-RELATED"/>
    <property type="match status" value="1"/>
</dbReference>
<evidence type="ECO:0000256" key="4">
    <source>
        <dbReference type="ARBA" id="ARBA00010617"/>
    </source>
</evidence>
<evidence type="ECO:0000256" key="13">
    <source>
        <dbReference type="PIRSR" id="PIRSR602401-1"/>
    </source>
</evidence>
<dbReference type="PRINTS" id="PR00463">
    <property type="entry name" value="EP450I"/>
</dbReference>
<dbReference type="SUPFAM" id="SSF48264">
    <property type="entry name" value="Cytochrome P450"/>
    <property type="match status" value="1"/>
</dbReference>
<evidence type="ECO:0000256" key="3">
    <source>
        <dbReference type="ARBA" id="ARBA00005179"/>
    </source>
</evidence>
<dbReference type="PANTHER" id="PTHR46300">
    <property type="entry name" value="P450, PUTATIVE (EUROFUNG)-RELATED-RELATED"/>
    <property type="match status" value="1"/>
</dbReference>
<dbReference type="GO" id="GO:0016705">
    <property type="term" value="F:oxidoreductase activity, acting on paired donors, with incorporation or reduction of molecular oxygen"/>
    <property type="evidence" value="ECO:0007669"/>
    <property type="project" value="InterPro"/>
</dbReference>
<proteinExistence type="inferred from homology"/>
<evidence type="ECO:0000313" key="16">
    <source>
        <dbReference type="EMBL" id="OJT13618.1"/>
    </source>
</evidence>
<keyword evidence="6 15" id="KW-0812">Transmembrane</keyword>
<keyword evidence="10 13" id="KW-0408">Iron</keyword>
<dbReference type="STRING" id="154538.A0A1M2W195"/>
<evidence type="ECO:0000256" key="15">
    <source>
        <dbReference type="SAM" id="Phobius"/>
    </source>
</evidence>
<evidence type="ECO:0000313" key="17">
    <source>
        <dbReference type="Proteomes" id="UP000184267"/>
    </source>
</evidence>
<comment type="pathway">
    <text evidence="3">Secondary metabolite biosynthesis.</text>
</comment>
<evidence type="ECO:0000256" key="2">
    <source>
        <dbReference type="ARBA" id="ARBA00004167"/>
    </source>
</evidence>
<dbReference type="InterPro" id="IPR036396">
    <property type="entry name" value="Cyt_P450_sf"/>
</dbReference>
<evidence type="ECO:0000256" key="6">
    <source>
        <dbReference type="ARBA" id="ARBA00022692"/>
    </source>
</evidence>
<organism evidence="16 17">
    <name type="scientific">Trametes pubescens</name>
    <name type="common">White-rot fungus</name>
    <dbReference type="NCBI Taxonomy" id="154538"/>
    <lineage>
        <taxon>Eukaryota</taxon>
        <taxon>Fungi</taxon>
        <taxon>Dikarya</taxon>
        <taxon>Basidiomycota</taxon>
        <taxon>Agaricomycotina</taxon>
        <taxon>Agaricomycetes</taxon>
        <taxon>Polyporales</taxon>
        <taxon>Polyporaceae</taxon>
        <taxon>Trametes</taxon>
    </lineage>
</organism>
<evidence type="ECO:0000256" key="8">
    <source>
        <dbReference type="ARBA" id="ARBA00022989"/>
    </source>
</evidence>
<protein>
    <submittedName>
        <fullName evidence="16">O-methylsterigmatocystin oxidoreductase</fullName>
    </submittedName>
</protein>
<dbReference type="InterPro" id="IPR001128">
    <property type="entry name" value="Cyt_P450"/>
</dbReference>
<evidence type="ECO:0000256" key="5">
    <source>
        <dbReference type="ARBA" id="ARBA00022617"/>
    </source>
</evidence>
<comment type="caution">
    <text evidence="16">The sequence shown here is derived from an EMBL/GenBank/DDBJ whole genome shotgun (WGS) entry which is preliminary data.</text>
</comment>
<feature type="transmembrane region" description="Helical" evidence="15">
    <location>
        <begin position="129"/>
        <end position="146"/>
    </location>
</feature>
<dbReference type="PROSITE" id="PS00086">
    <property type="entry name" value="CYTOCHROME_P450"/>
    <property type="match status" value="1"/>
</dbReference>
<dbReference type="OrthoDB" id="3934656at2759"/>
<dbReference type="InterPro" id="IPR050364">
    <property type="entry name" value="Cytochrome_P450_fung"/>
</dbReference>
<evidence type="ECO:0000256" key="7">
    <source>
        <dbReference type="ARBA" id="ARBA00022723"/>
    </source>
</evidence>
<feature type="binding site" description="axial binding residue" evidence="13">
    <location>
        <position position="125"/>
    </location>
    <ligand>
        <name>heme</name>
        <dbReference type="ChEBI" id="CHEBI:30413"/>
    </ligand>
    <ligandPart>
        <name>Fe</name>
        <dbReference type="ChEBI" id="CHEBI:18248"/>
    </ligandPart>
</feature>
<comment type="subcellular location">
    <subcellularLocation>
        <location evidence="2">Membrane</location>
        <topology evidence="2">Single-pass membrane protein</topology>
    </subcellularLocation>
</comment>
<dbReference type="GO" id="GO:0016020">
    <property type="term" value="C:membrane"/>
    <property type="evidence" value="ECO:0007669"/>
    <property type="project" value="UniProtKB-SubCell"/>
</dbReference>
<dbReference type="AlphaFoldDB" id="A0A1M2W195"/>
<dbReference type="EMBL" id="MNAD01000375">
    <property type="protein sequence ID" value="OJT13618.1"/>
    <property type="molecule type" value="Genomic_DNA"/>
</dbReference>
<reference evidence="16 17" key="1">
    <citation type="submission" date="2016-10" db="EMBL/GenBank/DDBJ databases">
        <title>Genome sequence of the basidiomycete white-rot fungus Trametes pubescens.</title>
        <authorList>
            <person name="Makela M.R."/>
            <person name="Granchi Z."/>
            <person name="Peng M."/>
            <person name="De Vries R.P."/>
            <person name="Grigoriev I."/>
            <person name="Riley R."/>
            <person name="Hilden K."/>
        </authorList>
    </citation>
    <scope>NUCLEOTIDE SEQUENCE [LARGE SCALE GENOMIC DNA]</scope>
    <source>
        <strain evidence="16 17">FBCC735</strain>
    </source>
</reference>
<evidence type="ECO:0000256" key="9">
    <source>
        <dbReference type="ARBA" id="ARBA00023002"/>
    </source>
</evidence>
<evidence type="ECO:0000256" key="11">
    <source>
        <dbReference type="ARBA" id="ARBA00023033"/>
    </source>
</evidence>
<evidence type="ECO:0000256" key="10">
    <source>
        <dbReference type="ARBA" id="ARBA00023004"/>
    </source>
</evidence>
<keyword evidence="12 15" id="KW-0472">Membrane</keyword>
<dbReference type="Proteomes" id="UP000184267">
    <property type="component" value="Unassembled WGS sequence"/>
</dbReference>
<dbReference type="Pfam" id="PF00067">
    <property type="entry name" value="p450"/>
    <property type="match status" value="1"/>
</dbReference>
<dbReference type="GO" id="GO:0005506">
    <property type="term" value="F:iron ion binding"/>
    <property type="evidence" value="ECO:0007669"/>
    <property type="project" value="InterPro"/>
</dbReference>
<dbReference type="InterPro" id="IPR017972">
    <property type="entry name" value="Cyt_P450_CS"/>
</dbReference>
<evidence type="ECO:0000256" key="14">
    <source>
        <dbReference type="RuleBase" id="RU000461"/>
    </source>
</evidence>
<dbReference type="GO" id="GO:0020037">
    <property type="term" value="F:heme binding"/>
    <property type="evidence" value="ECO:0007669"/>
    <property type="project" value="InterPro"/>
</dbReference>
<dbReference type="PRINTS" id="PR00385">
    <property type="entry name" value="P450"/>
</dbReference>
<sequence>MALYPDVQRKAQAALDAVVGPGRLPDFGDSDALPYIHAIVREALRWHVVVPLGVPHRTMRDDEFHGYFVPAGTNVLPNAWAMLHDPAAYPDPDEFRPERFMRDGQLDLTAHDPALFAFGFGRRICPGRYFAFTSLFITVASVLHVFDIGPPFDADGAPIPIKFQQTSELLS</sequence>